<protein>
    <submittedName>
        <fullName evidence="1">Uncharacterized protein</fullName>
    </submittedName>
</protein>
<evidence type="ECO:0000313" key="1">
    <source>
        <dbReference type="EMBL" id="NDL38372.1"/>
    </source>
</evidence>
<dbReference type="Proteomes" id="UP000479300">
    <property type="component" value="Unassembled WGS sequence"/>
</dbReference>
<evidence type="ECO:0000313" key="2">
    <source>
        <dbReference type="Proteomes" id="UP000479300"/>
    </source>
</evidence>
<gene>
    <name evidence="1" type="ORF">GPY51_06150</name>
</gene>
<sequence>MSIIQILVPVIYFVGVIAAFIIFTLIEKRTNDPECLGLILFMSIMWPLFVILMPIVSVFAFLNEKYNKFVGRWS</sequence>
<dbReference type="EMBL" id="WSFA01000010">
    <property type="protein sequence ID" value="NDL38372.1"/>
    <property type="molecule type" value="Genomic_DNA"/>
</dbReference>
<accession>A0A6L9JPX1</accession>
<dbReference type="RefSeq" id="WP_112871959.1">
    <property type="nucleotide sequence ID" value="NZ_CAWPGE010000008.1"/>
</dbReference>
<comment type="caution">
    <text evidence="1">The sequence shown here is derived from an EMBL/GenBank/DDBJ whole genome shotgun (WGS) entry which is preliminary data.</text>
</comment>
<proteinExistence type="predicted"/>
<reference evidence="1 2" key="1">
    <citation type="submission" date="2019-12" db="EMBL/GenBank/DDBJ databases">
        <title>Engineering Photorhabdus to improve their lethality against agricultural pests.</title>
        <authorList>
            <person name="Machado R.A.R."/>
        </authorList>
    </citation>
    <scope>NUCLEOTIDE SEQUENCE [LARGE SCALE GENOMIC DNA]</scope>
    <source>
        <strain evidence="1 2">EN01</strain>
    </source>
</reference>
<organism evidence="1 2">
    <name type="scientific">Photorhabdus laumondii subsp. laumondii</name>
    <name type="common">Photorhabdus luminescens subsp. laumondii</name>
    <dbReference type="NCBI Taxonomy" id="141679"/>
    <lineage>
        <taxon>Bacteria</taxon>
        <taxon>Pseudomonadati</taxon>
        <taxon>Pseudomonadota</taxon>
        <taxon>Gammaproteobacteria</taxon>
        <taxon>Enterobacterales</taxon>
        <taxon>Morganellaceae</taxon>
        <taxon>Photorhabdus</taxon>
    </lineage>
</organism>
<dbReference type="AlphaFoldDB" id="A0A6L9JPX1"/>
<name>A0A6L9JPX1_PHOLM</name>